<evidence type="ECO:0000256" key="2">
    <source>
        <dbReference type="SAM" id="MobiDB-lite"/>
    </source>
</evidence>
<dbReference type="Proteomes" id="UP000887226">
    <property type="component" value="Unassembled WGS sequence"/>
</dbReference>
<feature type="coiled-coil region" evidence="1">
    <location>
        <begin position="628"/>
        <end position="669"/>
    </location>
</feature>
<feature type="compositionally biased region" description="Low complexity" evidence="2">
    <location>
        <begin position="1304"/>
        <end position="1320"/>
    </location>
</feature>
<organism evidence="3 4">
    <name type="scientific">Calycina marina</name>
    <dbReference type="NCBI Taxonomy" id="1763456"/>
    <lineage>
        <taxon>Eukaryota</taxon>
        <taxon>Fungi</taxon>
        <taxon>Dikarya</taxon>
        <taxon>Ascomycota</taxon>
        <taxon>Pezizomycotina</taxon>
        <taxon>Leotiomycetes</taxon>
        <taxon>Helotiales</taxon>
        <taxon>Pezizellaceae</taxon>
        <taxon>Calycina</taxon>
    </lineage>
</organism>
<feature type="coiled-coil region" evidence="1">
    <location>
        <begin position="357"/>
        <end position="437"/>
    </location>
</feature>
<accession>A0A9P7Z046</accession>
<reference evidence="3" key="1">
    <citation type="journal article" date="2021" name="IMA Fungus">
        <title>Genomic characterization of three marine fungi, including Emericellopsis atlantica sp. nov. with signatures of a generalist lifestyle and marine biomass degradation.</title>
        <authorList>
            <person name="Hagestad O.C."/>
            <person name="Hou L."/>
            <person name="Andersen J.H."/>
            <person name="Hansen E.H."/>
            <person name="Altermark B."/>
            <person name="Li C."/>
            <person name="Kuhnert E."/>
            <person name="Cox R.J."/>
            <person name="Crous P.W."/>
            <person name="Spatafora J.W."/>
            <person name="Lail K."/>
            <person name="Amirebrahimi M."/>
            <person name="Lipzen A."/>
            <person name="Pangilinan J."/>
            <person name="Andreopoulos W."/>
            <person name="Hayes R.D."/>
            <person name="Ng V."/>
            <person name="Grigoriev I.V."/>
            <person name="Jackson S.A."/>
            <person name="Sutton T.D.S."/>
            <person name="Dobson A.D.W."/>
            <person name="Rama T."/>
        </authorList>
    </citation>
    <scope>NUCLEOTIDE SEQUENCE</scope>
    <source>
        <strain evidence="3">TRa3180A</strain>
    </source>
</reference>
<comment type="caution">
    <text evidence="3">The sequence shown here is derived from an EMBL/GenBank/DDBJ whole genome shotgun (WGS) entry which is preliminary data.</text>
</comment>
<feature type="compositionally biased region" description="Acidic residues" evidence="2">
    <location>
        <begin position="347"/>
        <end position="356"/>
    </location>
</feature>
<feature type="region of interest" description="Disordered" evidence="2">
    <location>
        <begin position="520"/>
        <end position="540"/>
    </location>
</feature>
<feature type="compositionally biased region" description="Basic and acidic residues" evidence="2">
    <location>
        <begin position="1352"/>
        <end position="1363"/>
    </location>
</feature>
<dbReference type="EMBL" id="MU254014">
    <property type="protein sequence ID" value="KAG9243009.1"/>
    <property type="molecule type" value="Genomic_DNA"/>
</dbReference>
<proteinExistence type="predicted"/>
<feature type="region of interest" description="Disordered" evidence="2">
    <location>
        <begin position="232"/>
        <end position="255"/>
    </location>
</feature>
<feature type="region of interest" description="Disordered" evidence="2">
    <location>
        <begin position="328"/>
        <end position="356"/>
    </location>
</feature>
<feature type="compositionally biased region" description="Polar residues" evidence="2">
    <location>
        <begin position="1101"/>
        <end position="1110"/>
    </location>
</feature>
<feature type="compositionally biased region" description="Basic and acidic residues" evidence="2">
    <location>
        <begin position="520"/>
        <end position="529"/>
    </location>
</feature>
<feature type="region of interest" description="Disordered" evidence="2">
    <location>
        <begin position="595"/>
        <end position="614"/>
    </location>
</feature>
<feature type="coiled-coil region" evidence="1">
    <location>
        <begin position="46"/>
        <end position="146"/>
    </location>
</feature>
<keyword evidence="1" id="KW-0175">Coiled coil</keyword>
<feature type="region of interest" description="Disordered" evidence="2">
    <location>
        <begin position="821"/>
        <end position="856"/>
    </location>
</feature>
<name>A0A9P7Z046_9HELO</name>
<protein>
    <submittedName>
        <fullName evidence="3">Uncharacterized protein</fullName>
    </submittedName>
</protein>
<evidence type="ECO:0000313" key="4">
    <source>
        <dbReference type="Proteomes" id="UP000887226"/>
    </source>
</evidence>
<feature type="compositionally biased region" description="Basic residues" evidence="2">
    <location>
        <begin position="286"/>
        <end position="303"/>
    </location>
</feature>
<evidence type="ECO:0000256" key="1">
    <source>
        <dbReference type="SAM" id="Coils"/>
    </source>
</evidence>
<sequence>MAVIQEKLDELQYYPSRSLQFGKFLDVVASARTEVNLRVVGNKVLPQGLQEEVQQLRRQLKKAEHDLATVNEYDNPVSGLVTYQRRYERMLENRDYYLERVEKLEEEVKRLLRLGLGDAKAEENVLNEDVRRLEEENELLNRYINDPENGYIRQIELLRGQPASSKKDAAAAESAETEAQQLVAALKRGHEAEVVGLQNEIRSRDTRASKFADERDNAVAQRDLLQAEVDQLRGRRHSPQQPVQRPQQPVQRPQQDVLAQDLGDMAQWAEKLAQGAGGVPEDLRGMARRHKRRASGKRRRARRHDGPPTWVTWLRNLVGLATNIPAAVRSPSTSPVDANHTVTDNESSADEGIDPAEDSYRQRIGELETQNAELRTRRQQFDAELRNFREELVGLATQQRQREQVSDRNLANADMDKNRLRRERSDLLAKRDNLQMDLDIARKALQDCLSHRKKSDGLQVRHFDANPSNAGDIRALTRKLVGQQGMNEELQHKPEQHRDELTDRLRALHDRLQVLYHEVDPRLDPEQKAPGRRRSSNLNSEGMNADMLFEASMDLLDNISIVAVSTQHLAAAYETRVEKLEIVDEALNKMIRERDTPREQLKADPERSVSPKAFEEVEDPLSRADIEIQELTESFEDVKAHRNLLEADKSRLEAIVEELSGEIMALQDKVLVTTAQTSSKLDQLADPRDGTITGQEETIKTLRRELIERNLELDMAKEQVRLQSESKTDIEAVTNAMLRNIGNNQTAAQFAFDIPERLIEERLDARPATYLKFLLRNSPKEFAPKDKIEAEKRGTDQLRSKLKDCDKHQDRHFKDIRFVAGQPGIKPGVGGPDSDTEDEGAYQPESYGDGDEEDSHAKKGYHHISYRGVPSTQTRRVQLLRLDRRQLADLVEQHEEYIAVLKFVLKNLRRELVAFGARTVGPSGEIEREGYDPHHWDYAGTLGDDVPPADLWPWHEDDWDNPPRDEWPAWYQPGQLPIGDSLTVQEMRVAMRDLERDLEDTREELRSRQEANGETETEIFDLGVQRERLDIQARVESDGEYFSSDANANTRKRPRTPSASSGQSSKRRRKSSGDSAKSSSESENALDRWVQARIRQQENTIATIVPSTAPGNPPIGEQMPRAEQEGGDVEESRGNVFENTDSLFQLCGDFVVAAMSATERRQGRAQVHAGEDASESYYETPEEAILRISNAMTGALRQGSSSSRHSRRKEEGSVNSASSRSMSRKCEKTDILPGADIVDMPSNASGDENVETGEDDDGSYENENEPGDASSQDVELQKAEKKKKRKQRAKDDDTGGDYEDNLDSTSSADSSAGNASSEGAGPEDAPPENALPEDIEPKKTSKKKQRNQQAKNGDKDSDYKGASDDISSEDLETPRKRSSLGKNRQLSEDTQKRVKKDRSGSEDSDKDYENSDASSDDDEVGVPEEVQRQVVEELAELLPVATVRPPRRPPPKFRVTND</sequence>
<feature type="compositionally biased region" description="Low complexity" evidence="2">
    <location>
        <begin position="239"/>
        <end position="255"/>
    </location>
</feature>
<feature type="compositionally biased region" description="Acidic residues" evidence="2">
    <location>
        <begin position="1248"/>
        <end position="1266"/>
    </location>
</feature>
<feature type="region of interest" description="Disordered" evidence="2">
    <location>
        <begin position="1101"/>
        <end position="1133"/>
    </location>
</feature>
<feature type="compositionally biased region" description="Basic and acidic residues" evidence="2">
    <location>
        <begin position="1385"/>
        <end position="1409"/>
    </location>
</feature>
<dbReference type="PANTHER" id="PTHR23159:SF31">
    <property type="entry name" value="CENTROSOME-ASSOCIATED PROTEIN CEP250 ISOFORM X1"/>
    <property type="match status" value="1"/>
</dbReference>
<keyword evidence="4" id="KW-1185">Reference proteome</keyword>
<feature type="region of interest" description="Disordered" evidence="2">
    <location>
        <begin position="274"/>
        <end position="307"/>
    </location>
</feature>
<feature type="compositionally biased region" description="Low complexity" evidence="2">
    <location>
        <begin position="1073"/>
        <end position="1083"/>
    </location>
</feature>
<feature type="region of interest" description="Disordered" evidence="2">
    <location>
        <begin position="1040"/>
        <end position="1085"/>
    </location>
</feature>
<gene>
    <name evidence="3" type="ORF">BJ878DRAFT_481507</name>
</gene>
<evidence type="ECO:0000313" key="3">
    <source>
        <dbReference type="EMBL" id="KAG9243009.1"/>
    </source>
</evidence>
<dbReference type="PANTHER" id="PTHR23159">
    <property type="entry name" value="CENTROSOMAL PROTEIN 2"/>
    <property type="match status" value="1"/>
</dbReference>
<feature type="region of interest" description="Disordered" evidence="2">
    <location>
        <begin position="1195"/>
        <end position="1458"/>
    </location>
</feature>
<feature type="region of interest" description="Disordered" evidence="2">
    <location>
        <begin position="1000"/>
        <end position="1021"/>
    </location>
</feature>
<feature type="compositionally biased region" description="Polar residues" evidence="2">
    <location>
        <begin position="330"/>
        <end position="346"/>
    </location>
</feature>